<evidence type="ECO:0000313" key="3">
    <source>
        <dbReference type="EMBL" id="TFZ05727.1"/>
    </source>
</evidence>
<feature type="region of interest" description="Disordered" evidence="1">
    <location>
        <begin position="113"/>
        <end position="143"/>
    </location>
</feature>
<comment type="caution">
    <text evidence="3">The sequence shown here is derived from an EMBL/GenBank/DDBJ whole genome shotgun (WGS) entry which is preliminary data.</text>
</comment>
<name>A0A4Z0C249_9BURK</name>
<evidence type="ECO:0000259" key="2">
    <source>
        <dbReference type="Pfam" id="PF07978"/>
    </source>
</evidence>
<dbReference type="EMBL" id="SMLM01000001">
    <property type="protein sequence ID" value="TFZ05727.1"/>
    <property type="molecule type" value="Genomic_DNA"/>
</dbReference>
<sequence length="143" mass="16082">MRARPRARVDWPSRRCRVRRLVVGMGTENKLGANGMIFELKRYVAHDGKAEALQQRFADKTIPVFRRVGIDLVQCWTAPAEPGVFYYLVRFPDEAASKQAWAAFAADPDWKAAKEASEKDGPLLASQSTVRLEPTSFSPQHHG</sequence>
<gene>
    <name evidence="3" type="ORF">EZ313_03450</name>
</gene>
<dbReference type="Gene3D" id="3.30.70.100">
    <property type="match status" value="1"/>
</dbReference>
<dbReference type="Pfam" id="PF07978">
    <property type="entry name" value="NIPSNAP"/>
    <property type="match status" value="1"/>
</dbReference>
<evidence type="ECO:0000256" key="1">
    <source>
        <dbReference type="SAM" id="MobiDB-lite"/>
    </source>
</evidence>
<feature type="compositionally biased region" description="Polar residues" evidence="1">
    <location>
        <begin position="125"/>
        <end position="143"/>
    </location>
</feature>
<accession>A0A4Z0C249</accession>
<dbReference type="OrthoDB" id="9809695at2"/>
<feature type="domain" description="NIPSNAP" evidence="2">
    <location>
        <begin position="38"/>
        <end position="139"/>
    </location>
</feature>
<keyword evidence="4" id="KW-1185">Reference proteome</keyword>
<dbReference type="AlphaFoldDB" id="A0A4Z0C249"/>
<reference evidence="3 4" key="1">
    <citation type="submission" date="2019-03" db="EMBL/GenBank/DDBJ databases">
        <title>Ramlibacter henchirensis DSM 14656, whole genome shotgun sequence.</title>
        <authorList>
            <person name="Zhang X."/>
            <person name="Feng G."/>
            <person name="Zhu H."/>
        </authorList>
    </citation>
    <scope>NUCLEOTIDE SEQUENCE [LARGE SCALE GENOMIC DNA]</scope>
    <source>
        <strain evidence="3 4">DSM 14656</strain>
    </source>
</reference>
<protein>
    <submittedName>
        <fullName evidence="3">NIPSNAP family protein</fullName>
    </submittedName>
</protein>
<organism evidence="3 4">
    <name type="scientific">Ramlibacter henchirensis</name>
    <dbReference type="NCBI Taxonomy" id="204072"/>
    <lineage>
        <taxon>Bacteria</taxon>
        <taxon>Pseudomonadati</taxon>
        <taxon>Pseudomonadota</taxon>
        <taxon>Betaproteobacteria</taxon>
        <taxon>Burkholderiales</taxon>
        <taxon>Comamonadaceae</taxon>
        <taxon>Ramlibacter</taxon>
    </lineage>
</organism>
<evidence type="ECO:0000313" key="4">
    <source>
        <dbReference type="Proteomes" id="UP000298180"/>
    </source>
</evidence>
<dbReference type="Proteomes" id="UP000298180">
    <property type="component" value="Unassembled WGS sequence"/>
</dbReference>
<dbReference type="InterPro" id="IPR012577">
    <property type="entry name" value="NIPSNAP"/>
</dbReference>
<proteinExistence type="predicted"/>
<dbReference type="SUPFAM" id="SSF54909">
    <property type="entry name" value="Dimeric alpha+beta barrel"/>
    <property type="match status" value="1"/>
</dbReference>
<dbReference type="InterPro" id="IPR011008">
    <property type="entry name" value="Dimeric_a/b-barrel"/>
</dbReference>